<keyword evidence="6" id="KW-0998">Cell outer membrane</keyword>
<dbReference type="PROSITE" id="PS01156">
    <property type="entry name" value="TONB_DEPENDENT_REC_2"/>
    <property type="match status" value="1"/>
</dbReference>
<feature type="domain" description="TonB-dependent transporter Oar-like beta-barrel" evidence="8">
    <location>
        <begin position="347"/>
        <end position="892"/>
    </location>
</feature>
<dbReference type="InterPro" id="IPR057601">
    <property type="entry name" value="Oar-like_b-barrel"/>
</dbReference>
<keyword evidence="4" id="KW-0812">Transmembrane</keyword>
<dbReference type="InterPro" id="IPR037066">
    <property type="entry name" value="Plug_dom_sf"/>
</dbReference>
<protein>
    <submittedName>
        <fullName evidence="9">TonB-dependent receptor</fullName>
    </submittedName>
</protein>
<evidence type="ECO:0000256" key="6">
    <source>
        <dbReference type="ARBA" id="ARBA00023237"/>
    </source>
</evidence>
<dbReference type="SUPFAM" id="SSF56935">
    <property type="entry name" value="Porins"/>
    <property type="match status" value="1"/>
</dbReference>
<comment type="caution">
    <text evidence="9">The sequence shown here is derived from an EMBL/GenBank/DDBJ whole genome shotgun (WGS) entry which is preliminary data.</text>
</comment>
<feature type="signal peptide" evidence="7">
    <location>
        <begin position="1"/>
        <end position="25"/>
    </location>
</feature>
<dbReference type="EMBL" id="JAELXS010000005">
    <property type="protein sequence ID" value="MBJ6122210.1"/>
    <property type="molecule type" value="Genomic_DNA"/>
</dbReference>
<evidence type="ECO:0000313" key="9">
    <source>
        <dbReference type="EMBL" id="MBJ6122210.1"/>
    </source>
</evidence>
<dbReference type="Gene3D" id="2.170.130.10">
    <property type="entry name" value="TonB-dependent receptor, plug domain"/>
    <property type="match status" value="1"/>
</dbReference>
<dbReference type="Pfam" id="PF13620">
    <property type="entry name" value="CarboxypepD_reg"/>
    <property type="match status" value="1"/>
</dbReference>
<dbReference type="SUPFAM" id="SSF49452">
    <property type="entry name" value="Starch-binding domain-like"/>
    <property type="match status" value="1"/>
</dbReference>
<keyword evidence="9" id="KW-0675">Receptor</keyword>
<keyword evidence="2" id="KW-0813">Transport</keyword>
<dbReference type="InterPro" id="IPR039426">
    <property type="entry name" value="TonB-dep_rcpt-like"/>
</dbReference>
<dbReference type="Gene3D" id="2.60.40.1120">
    <property type="entry name" value="Carboxypeptidase-like, regulatory domain"/>
    <property type="match status" value="1"/>
</dbReference>
<dbReference type="Pfam" id="PF25183">
    <property type="entry name" value="OMP_b-brl_4"/>
    <property type="match status" value="2"/>
</dbReference>
<comment type="subcellular location">
    <subcellularLocation>
        <location evidence="1">Cell outer membrane</location>
        <topology evidence="1">Multi-pass membrane protein</topology>
    </subcellularLocation>
</comment>
<dbReference type="InterPro" id="IPR036942">
    <property type="entry name" value="Beta-barrel_TonB_sf"/>
</dbReference>
<evidence type="ECO:0000313" key="10">
    <source>
        <dbReference type="Proteomes" id="UP000640426"/>
    </source>
</evidence>
<keyword evidence="5" id="KW-0472">Membrane</keyword>
<evidence type="ECO:0000256" key="4">
    <source>
        <dbReference type="ARBA" id="ARBA00022692"/>
    </source>
</evidence>
<dbReference type="InterPro" id="IPR010917">
    <property type="entry name" value="TonB_rcpt_CS"/>
</dbReference>
<evidence type="ECO:0000256" key="7">
    <source>
        <dbReference type="SAM" id="SignalP"/>
    </source>
</evidence>
<dbReference type="Proteomes" id="UP000640426">
    <property type="component" value="Unassembled WGS sequence"/>
</dbReference>
<evidence type="ECO:0000256" key="2">
    <source>
        <dbReference type="ARBA" id="ARBA00022448"/>
    </source>
</evidence>
<evidence type="ECO:0000256" key="3">
    <source>
        <dbReference type="ARBA" id="ARBA00022452"/>
    </source>
</evidence>
<proteinExistence type="predicted"/>
<evidence type="ECO:0000259" key="8">
    <source>
        <dbReference type="Pfam" id="PF25183"/>
    </source>
</evidence>
<dbReference type="InterPro" id="IPR013784">
    <property type="entry name" value="Carb-bd-like_fold"/>
</dbReference>
<name>A0ABS0XR43_9SPHN</name>
<feature type="domain" description="TonB-dependent transporter Oar-like beta-barrel" evidence="8">
    <location>
        <begin position="261"/>
        <end position="328"/>
    </location>
</feature>
<sequence>MLRAALIAATTLAGGAMLMPVPVAAQVGQASLRGRITSTADNPVQQVSAVEASTGYRRTVVAGADGSYNFASIRAGTYTLEIQLKNGTRNSDAFTLQVGQNAGLDLDLSAPAAPAQPATEETVVGSTTSNSDEIVVTGSRIRSLSGGTVGTTITQRLIDQLPQNSRNFLAFADLAPGVRFVEENSGGAARIQGGAQDSRTVNVFIDGVSQKDYVLKNGITGQDSSPGNPFPQLAIGEYQVLSSNYKAEFDQVSSVAIVALTKSGTNEFHGEGFYDYTNQSLRDKRPTEIFPTPIAKVKTKDQQFGGALGGPIIKDVMHFFASYEGKRRAFPVDILPGNGITVASLPAQYQNLFGTVSSTFKEDLYFGKIDIVPTDGDLIEFTGKYRKESNTGVNSGIAAVETASPTKVDELRAMGRWQHTAANWINDFRVSYEDVSWAPTPALFANSSLFQSTIRNNGGVTRFDLFRIGGGSNYQDKGQKGWTVQDDFTWTGIDRHTIKAGVKTKWVKLNSLEQNLLNPLYTYDVNLFSQTGFNDTVPYRVQFGAPGTSGNSVVKSNNFQFGIYLQDDWDISDRLTLNLGLRWDYERTPAYLDYVTPAENLAAVSVANYPNLVNADYNINDYITDGSKRKAFKGAFQPRIGFTYRLDEQGRFTVFGGVGRSYDRNQFDFLQQELSQGAFRTREFNFIGNNSQNPCDPGLTCIAYNPVYLTQAGRDILAAQTVGGGRELRFINNDLKVPYSDQLSLGVRHRVRAVEVEVGYTHIESKDGFVYLLGNRRADGSFFFNDPANPTDTPSSPFGSPPPGYGAIIIGDNGLETKSNAAYVKLTKSYSAASPWSIDATYTYTDAVENRQFGETFSLDFPSINDYPTLRSSGVPRHRFVTAASVDLPIGVSMSGKFQIESPRYQKAIQDTANPFGRTVVGTEVYSLGDRWGRRQLDLAFTKYIPIGFVNDQARIRLRVDIINAMNDRNYTEYNNDPNDNVVDAASPTVYRQRTGYSIGGNPPRTVKLSAGFSF</sequence>
<accession>A0ABS0XR43</accession>
<feature type="chain" id="PRO_5045755454" evidence="7">
    <location>
        <begin position="26"/>
        <end position="1015"/>
    </location>
</feature>
<dbReference type="Gene3D" id="2.40.170.20">
    <property type="entry name" value="TonB-dependent receptor, beta-barrel domain"/>
    <property type="match status" value="1"/>
</dbReference>
<gene>
    <name evidence="9" type="ORF">JAO74_10445</name>
</gene>
<dbReference type="PANTHER" id="PTHR30069:SF46">
    <property type="entry name" value="OAR PROTEIN"/>
    <property type="match status" value="1"/>
</dbReference>
<reference evidence="10" key="1">
    <citation type="submission" date="2020-12" db="EMBL/GenBank/DDBJ databases">
        <title>Hymenobacter sp.</title>
        <authorList>
            <person name="Kim M.K."/>
        </authorList>
    </citation>
    <scope>NUCLEOTIDE SEQUENCE [LARGE SCALE GENOMIC DNA]</scope>
    <source>
        <strain evidence="10">BT553</strain>
    </source>
</reference>
<keyword evidence="7" id="KW-0732">Signal</keyword>
<organism evidence="9 10">
    <name type="scientific">Sphingomonas mollis</name>
    <dbReference type="NCBI Taxonomy" id="2795726"/>
    <lineage>
        <taxon>Bacteria</taxon>
        <taxon>Pseudomonadati</taxon>
        <taxon>Pseudomonadota</taxon>
        <taxon>Alphaproteobacteria</taxon>
        <taxon>Sphingomonadales</taxon>
        <taxon>Sphingomonadaceae</taxon>
        <taxon>Sphingomonas</taxon>
    </lineage>
</organism>
<dbReference type="PANTHER" id="PTHR30069">
    <property type="entry name" value="TONB-DEPENDENT OUTER MEMBRANE RECEPTOR"/>
    <property type="match status" value="1"/>
</dbReference>
<evidence type="ECO:0000256" key="5">
    <source>
        <dbReference type="ARBA" id="ARBA00023136"/>
    </source>
</evidence>
<keyword evidence="3" id="KW-1134">Transmembrane beta strand</keyword>
<evidence type="ECO:0000256" key="1">
    <source>
        <dbReference type="ARBA" id="ARBA00004571"/>
    </source>
</evidence>
<keyword evidence="10" id="KW-1185">Reference proteome</keyword>